<accession>A0ABS1M698</accession>
<evidence type="ECO:0000313" key="1">
    <source>
        <dbReference type="EMBL" id="MBL1076172.1"/>
    </source>
</evidence>
<proteinExistence type="predicted"/>
<reference evidence="1 2" key="1">
    <citation type="submission" date="2021-01" db="EMBL/GenBank/DDBJ databases">
        <title>WGS of actinomycetes isolated from Thailand.</title>
        <authorList>
            <person name="Thawai C."/>
        </authorList>
    </citation>
    <scope>NUCLEOTIDE SEQUENCE [LARGE SCALE GENOMIC DNA]</scope>
    <source>
        <strain evidence="1 2">LPG 2</strain>
    </source>
</reference>
<name>A0ABS1M698_9NOCA</name>
<dbReference type="Proteomes" id="UP000602198">
    <property type="component" value="Unassembled WGS sequence"/>
</dbReference>
<sequence length="49" mass="5471">MTNSAAPDSDHEQFSRQREALTRLEGLDHNPFLTPIELIRTATDTGSTE</sequence>
<keyword evidence="2" id="KW-1185">Reference proteome</keyword>
<dbReference type="EMBL" id="JAERRJ010000006">
    <property type="protein sequence ID" value="MBL1076172.1"/>
    <property type="molecule type" value="Genomic_DNA"/>
</dbReference>
<dbReference type="RefSeq" id="WP_201948733.1">
    <property type="nucleotide sequence ID" value="NZ_JAERRJ010000006.1"/>
</dbReference>
<comment type="caution">
    <text evidence="1">The sequence shown here is derived from an EMBL/GenBank/DDBJ whole genome shotgun (WGS) entry which is preliminary data.</text>
</comment>
<gene>
    <name evidence="1" type="ORF">JK358_17375</name>
</gene>
<evidence type="ECO:0000313" key="2">
    <source>
        <dbReference type="Proteomes" id="UP000602198"/>
    </source>
</evidence>
<protein>
    <submittedName>
        <fullName evidence="1">Uncharacterized protein</fullName>
    </submittedName>
</protein>
<organism evidence="1 2">
    <name type="scientific">Nocardia acididurans</name>
    <dbReference type="NCBI Taxonomy" id="2802282"/>
    <lineage>
        <taxon>Bacteria</taxon>
        <taxon>Bacillati</taxon>
        <taxon>Actinomycetota</taxon>
        <taxon>Actinomycetes</taxon>
        <taxon>Mycobacteriales</taxon>
        <taxon>Nocardiaceae</taxon>
        <taxon>Nocardia</taxon>
    </lineage>
</organism>